<name>A0A914BPW4_PATMI</name>
<reference evidence="2" key="1">
    <citation type="submission" date="2022-11" db="UniProtKB">
        <authorList>
            <consortium name="EnsemblMetazoa"/>
        </authorList>
    </citation>
    <scope>IDENTIFICATION</scope>
</reference>
<organism evidence="2 3">
    <name type="scientific">Patiria miniata</name>
    <name type="common">Bat star</name>
    <name type="synonym">Asterina miniata</name>
    <dbReference type="NCBI Taxonomy" id="46514"/>
    <lineage>
        <taxon>Eukaryota</taxon>
        <taxon>Metazoa</taxon>
        <taxon>Echinodermata</taxon>
        <taxon>Eleutherozoa</taxon>
        <taxon>Asterozoa</taxon>
        <taxon>Asteroidea</taxon>
        <taxon>Valvatacea</taxon>
        <taxon>Valvatida</taxon>
        <taxon>Asterinidae</taxon>
        <taxon>Patiria</taxon>
    </lineage>
</organism>
<evidence type="ECO:0000313" key="3">
    <source>
        <dbReference type="Proteomes" id="UP000887568"/>
    </source>
</evidence>
<dbReference type="GeneID" id="119745322"/>
<protein>
    <submittedName>
        <fullName evidence="2">Uncharacterized protein</fullName>
    </submittedName>
</protein>
<proteinExistence type="predicted"/>
<evidence type="ECO:0000256" key="1">
    <source>
        <dbReference type="SAM" id="MobiDB-lite"/>
    </source>
</evidence>
<accession>A0A914BPW4</accession>
<keyword evidence="3" id="KW-1185">Reference proteome</keyword>
<dbReference type="RefSeq" id="XP_038077537.1">
    <property type="nucleotide sequence ID" value="XM_038221609.1"/>
</dbReference>
<dbReference type="EnsemblMetazoa" id="XM_038221609.1">
    <property type="protein sequence ID" value="XP_038077537.1"/>
    <property type="gene ID" value="LOC119745322"/>
</dbReference>
<sequence>MLVSQSRTSSMLTGIVAVGQVYRQSSIGLGHGDVGLSWMYFIFCIASPPASPLSTIPSTGHFAQSFPAAFSSGTSRTSPGFAAPRGRSCESSLVGMPPRRPRSLPTSRRGSWRGTAAGKLEEWGTPAA</sequence>
<evidence type="ECO:0000313" key="2">
    <source>
        <dbReference type="EnsemblMetazoa" id="XP_038077537.1"/>
    </source>
</evidence>
<dbReference type="AlphaFoldDB" id="A0A914BPW4"/>
<feature type="region of interest" description="Disordered" evidence="1">
    <location>
        <begin position="69"/>
        <end position="128"/>
    </location>
</feature>
<dbReference type="Proteomes" id="UP000887568">
    <property type="component" value="Unplaced"/>
</dbReference>